<accession>A0A0F8ZVH0</accession>
<comment type="caution">
    <text evidence="2">The sequence shown here is derived from an EMBL/GenBank/DDBJ whole genome shotgun (WGS) entry which is preliminary data.</text>
</comment>
<dbReference type="EMBL" id="LAZR01049322">
    <property type="protein sequence ID" value="KKK89915.1"/>
    <property type="molecule type" value="Genomic_DNA"/>
</dbReference>
<organism evidence="2">
    <name type="scientific">marine sediment metagenome</name>
    <dbReference type="NCBI Taxonomy" id="412755"/>
    <lineage>
        <taxon>unclassified sequences</taxon>
        <taxon>metagenomes</taxon>
        <taxon>ecological metagenomes</taxon>
    </lineage>
</organism>
<keyword evidence="1" id="KW-0812">Transmembrane</keyword>
<proteinExistence type="predicted"/>
<feature type="transmembrane region" description="Helical" evidence="1">
    <location>
        <begin position="21"/>
        <end position="41"/>
    </location>
</feature>
<keyword evidence="1" id="KW-0472">Membrane</keyword>
<name>A0A0F8ZVH0_9ZZZZ</name>
<evidence type="ECO:0000256" key="1">
    <source>
        <dbReference type="SAM" id="Phobius"/>
    </source>
</evidence>
<protein>
    <submittedName>
        <fullName evidence="2">Uncharacterized protein</fullName>
    </submittedName>
</protein>
<dbReference type="AlphaFoldDB" id="A0A0F8ZVH0"/>
<feature type="transmembrane region" description="Helical" evidence="1">
    <location>
        <begin position="56"/>
        <end position="78"/>
    </location>
</feature>
<keyword evidence="1" id="KW-1133">Transmembrane helix</keyword>
<evidence type="ECO:0000313" key="2">
    <source>
        <dbReference type="EMBL" id="KKK89915.1"/>
    </source>
</evidence>
<reference evidence="2" key="1">
    <citation type="journal article" date="2015" name="Nature">
        <title>Complex archaea that bridge the gap between prokaryotes and eukaryotes.</title>
        <authorList>
            <person name="Spang A."/>
            <person name="Saw J.H."/>
            <person name="Jorgensen S.L."/>
            <person name="Zaremba-Niedzwiedzka K."/>
            <person name="Martijn J."/>
            <person name="Lind A.E."/>
            <person name="van Eijk R."/>
            <person name="Schleper C."/>
            <person name="Guy L."/>
            <person name="Ettema T.J."/>
        </authorList>
    </citation>
    <scope>NUCLEOTIDE SEQUENCE</scope>
</reference>
<sequence>MNLNKTVRFDHLTDEGRLNKFYTILLLVSYFIIFLLTLSIFPEDTTNINYGMSTFLSWMCLIVELCVVIMCVTMCWSTNWGKRYIEMREKYTKKYEKD</sequence>
<gene>
    <name evidence="2" type="ORF">LCGC14_2728310</name>
</gene>